<dbReference type="GO" id="GO:0051315">
    <property type="term" value="P:attachment of mitotic spindle microtubules to kinetochore"/>
    <property type="evidence" value="ECO:0007669"/>
    <property type="project" value="TreeGrafter"/>
</dbReference>
<dbReference type="Pfam" id="PF05557">
    <property type="entry name" value="MAD"/>
    <property type="match status" value="1"/>
</dbReference>
<keyword evidence="6" id="KW-0131">Cell cycle</keyword>
<dbReference type="AlphaFoldDB" id="A0A8S1BTK6"/>
<evidence type="ECO:0000256" key="5">
    <source>
        <dbReference type="ARBA" id="ARBA00023242"/>
    </source>
</evidence>
<dbReference type="Gene3D" id="3.30.457.60">
    <property type="match status" value="1"/>
</dbReference>
<dbReference type="PANTHER" id="PTHR23168:SF0">
    <property type="entry name" value="MITOTIC SPINDLE ASSEMBLY CHECKPOINT PROTEIN MAD1"/>
    <property type="match status" value="1"/>
</dbReference>
<evidence type="ECO:0000256" key="4">
    <source>
        <dbReference type="ARBA" id="ARBA00022776"/>
    </source>
</evidence>
<dbReference type="Gene3D" id="1.20.5.170">
    <property type="match status" value="1"/>
</dbReference>
<feature type="coiled-coil region" evidence="7">
    <location>
        <begin position="251"/>
        <end position="374"/>
    </location>
</feature>
<feature type="region of interest" description="Disordered" evidence="8">
    <location>
        <begin position="82"/>
        <end position="109"/>
    </location>
</feature>
<evidence type="ECO:0000256" key="8">
    <source>
        <dbReference type="SAM" id="MobiDB-lite"/>
    </source>
</evidence>
<feature type="coiled-coil region" evidence="7">
    <location>
        <begin position="417"/>
        <end position="572"/>
    </location>
</feature>
<dbReference type="OrthoDB" id="331602at2759"/>
<dbReference type="Gene3D" id="6.10.250.90">
    <property type="match status" value="1"/>
</dbReference>
<evidence type="ECO:0008006" key="11">
    <source>
        <dbReference type="Google" id="ProtNLM"/>
    </source>
</evidence>
<keyword evidence="10" id="KW-1185">Reference proteome</keyword>
<dbReference type="GO" id="GO:0007094">
    <property type="term" value="P:mitotic spindle assembly checkpoint signaling"/>
    <property type="evidence" value="ECO:0007669"/>
    <property type="project" value="InterPro"/>
</dbReference>
<evidence type="ECO:0000256" key="3">
    <source>
        <dbReference type="ARBA" id="ARBA00022618"/>
    </source>
</evidence>
<proteinExistence type="inferred from homology"/>
<dbReference type="GO" id="GO:0000776">
    <property type="term" value="C:kinetochore"/>
    <property type="evidence" value="ECO:0007669"/>
    <property type="project" value="TreeGrafter"/>
</dbReference>
<name>A0A8S1BTK6_9INSE</name>
<dbReference type="Proteomes" id="UP000494165">
    <property type="component" value="Unassembled WGS sequence"/>
</dbReference>
<dbReference type="GO" id="GO:0051301">
    <property type="term" value="P:cell division"/>
    <property type="evidence" value="ECO:0007669"/>
    <property type="project" value="UniProtKB-KW"/>
</dbReference>
<organism evidence="9 10">
    <name type="scientific">Cloeon dipterum</name>
    <dbReference type="NCBI Taxonomy" id="197152"/>
    <lineage>
        <taxon>Eukaryota</taxon>
        <taxon>Metazoa</taxon>
        <taxon>Ecdysozoa</taxon>
        <taxon>Arthropoda</taxon>
        <taxon>Hexapoda</taxon>
        <taxon>Insecta</taxon>
        <taxon>Pterygota</taxon>
        <taxon>Palaeoptera</taxon>
        <taxon>Ephemeroptera</taxon>
        <taxon>Pisciforma</taxon>
        <taxon>Baetidae</taxon>
        <taxon>Cloeon</taxon>
    </lineage>
</organism>
<dbReference type="GO" id="GO:0072686">
    <property type="term" value="C:mitotic spindle"/>
    <property type="evidence" value="ECO:0007669"/>
    <property type="project" value="TreeGrafter"/>
</dbReference>
<evidence type="ECO:0000256" key="7">
    <source>
        <dbReference type="SAM" id="Coils"/>
    </source>
</evidence>
<dbReference type="EMBL" id="CADEPI010000003">
    <property type="protein sequence ID" value="CAB3360449.1"/>
    <property type="molecule type" value="Genomic_DNA"/>
</dbReference>
<keyword evidence="4" id="KW-0498">Mitosis</keyword>
<comment type="subcellular location">
    <subcellularLocation>
        <location evidence="1">Nucleus</location>
    </subcellularLocation>
</comment>
<accession>A0A8S1BTK6</accession>
<comment type="caution">
    <text evidence="9">The sequence shown here is derived from an EMBL/GenBank/DDBJ whole genome shotgun (WGS) entry which is preliminary data.</text>
</comment>
<dbReference type="PANTHER" id="PTHR23168">
    <property type="entry name" value="MITOTIC SPINDLE ASSEMBLY CHECKPOINT PROTEIN MAD1 MITOTIC ARREST DEFICIENT-LIKE PROTEIN 1"/>
    <property type="match status" value="1"/>
</dbReference>
<evidence type="ECO:0000256" key="6">
    <source>
        <dbReference type="ARBA" id="ARBA00023306"/>
    </source>
</evidence>
<dbReference type="SUPFAM" id="SSF75704">
    <property type="entry name" value="Mitotic arrest deficient-like 1, Mad1"/>
    <property type="match status" value="1"/>
</dbReference>
<feature type="coiled-coil region" evidence="7">
    <location>
        <begin position="601"/>
        <end position="628"/>
    </location>
</feature>
<keyword evidence="5" id="KW-0539">Nucleus</keyword>
<evidence type="ECO:0000313" key="10">
    <source>
        <dbReference type="Proteomes" id="UP000494165"/>
    </source>
</evidence>
<sequence>MAERRKSQITQELIENFRQQDSAARPRVGISTHNFLGNTSTSFVDETIHGMTKKLLFDGSMASNTSFSVPTDQLLRSATKRKSVTQDGGDFQSPIKRVPTTPGGGIDWSPVCREQRKTLVESLDSRINDLQAMAMKQQSFKKQMLEVIDTEKMLLNRQKEKDKLIVKNMQEQLESMRKKKEETEDALLAAESMLREQKVKAEQEKCSWQRDYSSLENKHSELVSQHQIMESSLKHKISMLELDLKTTNSINQELQTHLSCLQDEVKEMREVRIQEQAYREQLELKELRIRGLEEELASKRDSLRIERQSASANASTSRKNLELEEQLVQTKELLRGKLLLEERVNSLQEQASKVDQLTQKCATYEQLLKTKDSELKEWHALAINSVSESNNEHLSARNVSTTIQNLEQSSLVLRSNLSEAVSQLKSAKREKEAVEAVLRNEQERRMTIESSAVAQAATLRKMERKLQLIVQERDSIQQVLSAYEGDMTTLPNQMQILQQKRIESAERSAKEMREMVQKMEQELAQYKMGNANPANREFTALQEKLQLAENELHKAKARSVALEETNERLETLLERRALRGDYDPAETKVMHFRMNPMAQDDAKKADEIKRLKEDNDKLREKVKLLRSKESSSMLNVTAAADENFHIESNKQIGELQSQLKSTELHNTRLKEAFKKTSQNFRQALYLLLGYKMDGCKDGTYKLTSMYSDSNDHLLFKVKEDDTVEMLETPYAKTIQELIRLHLNEQGSIPAFLSTLTLDLFSQQSFAS</sequence>
<dbReference type="InterPro" id="IPR008672">
    <property type="entry name" value="Mad1"/>
</dbReference>
<evidence type="ECO:0000256" key="1">
    <source>
        <dbReference type="ARBA" id="ARBA00004123"/>
    </source>
</evidence>
<evidence type="ECO:0000313" key="9">
    <source>
        <dbReference type="EMBL" id="CAB3360449.1"/>
    </source>
</evidence>
<reference evidence="9 10" key="1">
    <citation type="submission" date="2020-04" db="EMBL/GenBank/DDBJ databases">
        <authorList>
            <person name="Alioto T."/>
            <person name="Alioto T."/>
            <person name="Gomez Garrido J."/>
        </authorList>
    </citation>
    <scope>NUCLEOTIDE SEQUENCE [LARGE SCALE GENOMIC DNA]</scope>
</reference>
<dbReference type="GO" id="GO:0005635">
    <property type="term" value="C:nuclear envelope"/>
    <property type="evidence" value="ECO:0007669"/>
    <property type="project" value="TreeGrafter"/>
</dbReference>
<comment type="similarity">
    <text evidence="2">Belongs to the MAD1 family.</text>
</comment>
<protein>
    <recommendedName>
        <fullName evidence="11">Mitotic spindle assembly checkpoint protein MAD1</fullName>
    </recommendedName>
</protein>
<evidence type="ECO:0000256" key="2">
    <source>
        <dbReference type="ARBA" id="ARBA00008029"/>
    </source>
</evidence>
<keyword evidence="7" id="KW-0175">Coiled coil</keyword>
<gene>
    <name evidence="9" type="ORF">CLODIP_2_CD08759</name>
</gene>
<feature type="coiled-coil region" evidence="7">
    <location>
        <begin position="159"/>
        <end position="200"/>
    </location>
</feature>
<keyword evidence="3" id="KW-0132">Cell division</keyword>